<sequence length="149" mass="16485">MPKNHARKKALADLKDELSIKHADAIALLDHPDADERDTLVEYLETYADINTYKEAVDYLRQQQNDPANKVMCTTCGWTYGMVCPECTKGCGCEYDCTGWRHEEMRAATGDSSDDDYDPNACPECGAGGGSDPYGECVCYEDYDEGQAA</sequence>
<organism evidence="1 2">
    <name type="scientific">Streptomyces mordarskii</name>
    <dbReference type="NCBI Taxonomy" id="1226758"/>
    <lineage>
        <taxon>Bacteria</taxon>
        <taxon>Bacillati</taxon>
        <taxon>Actinomycetota</taxon>
        <taxon>Actinomycetes</taxon>
        <taxon>Kitasatosporales</taxon>
        <taxon>Streptomycetaceae</taxon>
        <taxon>Streptomyces</taxon>
    </lineage>
</organism>
<comment type="caution">
    <text evidence="1">The sequence shown here is derived from an EMBL/GenBank/DDBJ whole genome shotgun (WGS) entry which is preliminary data.</text>
</comment>
<gene>
    <name evidence="1" type="ORF">GCM10010390_92100</name>
</gene>
<name>A0ABN1EUB0_9ACTN</name>
<evidence type="ECO:0000313" key="1">
    <source>
        <dbReference type="EMBL" id="GAA0574725.1"/>
    </source>
</evidence>
<dbReference type="EMBL" id="BAAABZ010000099">
    <property type="protein sequence ID" value="GAA0574725.1"/>
    <property type="molecule type" value="Genomic_DNA"/>
</dbReference>
<accession>A0ABN1EUB0</accession>
<evidence type="ECO:0000313" key="2">
    <source>
        <dbReference type="Proteomes" id="UP001501576"/>
    </source>
</evidence>
<dbReference type="Proteomes" id="UP001501576">
    <property type="component" value="Unassembled WGS sequence"/>
</dbReference>
<keyword evidence="2" id="KW-1185">Reference proteome</keyword>
<dbReference type="RefSeq" id="WP_346161735.1">
    <property type="nucleotide sequence ID" value="NZ_BAAABZ010000099.1"/>
</dbReference>
<proteinExistence type="predicted"/>
<reference evidence="1 2" key="1">
    <citation type="journal article" date="2019" name="Int. J. Syst. Evol. Microbiol.">
        <title>The Global Catalogue of Microorganisms (GCM) 10K type strain sequencing project: providing services to taxonomists for standard genome sequencing and annotation.</title>
        <authorList>
            <consortium name="The Broad Institute Genomics Platform"/>
            <consortium name="The Broad Institute Genome Sequencing Center for Infectious Disease"/>
            <person name="Wu L."/>
            <person name="Ma J."/>
        </authorList>
    </citation>
    <scope>NUCLEOTIDE SEQUENCE [LARGE SCALE GENOMIC DNA]</scope>
    <source>
        <strain evidence="1 2">JCM 5052</strain>
    </source>
</reference>
<protein>
    <submittedName>
        <fullName evidence="1">Uncharacterized protein</fullName>
    </submittedName>
</protein>